<reference evidence="2 3" key="1">
    <citation type="submission" date="2016-04" db="EMBL/GenBank/DDBJ databases">
        <title>Complete genome seqeunce of Leptospira alstonii serovar Room22.</title>
        <authorList>
            <person name="Nally J.E."/>
            <person name="Bayles D.O."/>
            <person name="Hurley D."/>
            <person name="Fanning S."/>
            <person name="McMahon B.J."/>
            <person name="Arent Z."/>
        </authorList>
    </citation>
    <scope>NUCLEOTIDE SEQUENCE [LARGE SCALE GENOMIC DNA]</scope>
    <source>
        <strain evidence="2 3">GWTS #1</strain>
    </source>
</reference>
<dbReference type="AlphaFoldDB" id="A0A1D7UXB1"/>
<protein>
    <recommendedName>
        <fullName evidence="4">Flagellar protein FlgN</fullName>
    </recommendedName>
</protein>
<dbReference type="Proteomes" id="UP000094197">
    <property type="component" value="Chromosome 1"/>
</dbReference>
<sequence length="141" mass="16403">MTSVDRKQNATGLVVLFGEKILLLDELIRNQKRQLEVFGFGDGEAGAKIEDSNLKLVDKLCSIDRKIEKLEEGVPQNLELIEITETLFQKLEESRLLHSQVEERMKDILKEYQKELNVAQVQIQLKRHLHLRQDFWKTGTC</sequence>
<evidence type="ECO:0000313" key="3">
    <source>
        <dbReference type="Proteomes" id="UP000094197"/>
    </source>
</evidence>
<keyword evidence="1" id="KW-0175">Coiled coil</keyword>
<dbReference type="RefSeq" id="WP_069607445.1">
    <property type="nucleotide sequence ID" value="NZ_CP015217.1"/>
</dbReference>
<organism evidence="2 3">
    <name type="scientific">Leptospira tipperaryensis</name>
    <dbReference type="NCBI Taxonomy" id="2564040"/>
    <lineage>
        <taxon>Bacteria</taxon>
        <taxon>Pseudomonadati</taxon>
        <taxon>Spirochaetota</taxon>
        <taxon>Spirochaetia</taxon>
        <taxon>Leptospirales</taxon>
        <taxon>Leptospiraceae</taxon>
        <taxon>Leptospira</taxon>
    </lineage>
</organism>
<dbReference type="OrthoDB" id="342137at2"/>
<dbReference type="EMBL" id="CP015217">
    <property type="protein sequence ID" value="AOP34218.1"/>
    <property type="molecule type" value="Genomic_DNA"/>
</dbReference>
<name>A0A1D7UXB1_9LEPT</name>
<proteinExistence type="predicted"/>
<keyword evidence="3" id="KW-1185">Reference proteome</keyword>
<evidence type="ECO:0000256" key="1">
    <source>
        <dbReference type="SAM" id="Coils"/>
    </source>
</evidence>
<accession>A0A1D7UXB1</accession>
<evidence type="ECO:0000313" key="2">
    <source>
        <dbReference type="EMBL" id="AOP34218.1"/>
    </source>
</evidence>
<feature type="coiled-coil region" evidence="1">
    <location>
        <begin position="91"/>
        <end position="129"/>
    </location>
</feature>
<gene>
    <name evidence="2" type="ORF">A0128_10390</name>
</gene>
<dbReference type="KEGG" id="laj:A0128_10390"/>
<evidence type="ECO:0008006" key="4">
    <source>
        <dbReference type="Google" id="ProtNLM"/>
    </source>
</evidence>